<dbReference type="InterPro" id="IPR004358">
    <property type="entry name" value="Sig_transdc_His_kin-like_C"/>
</dbReference>
<evidence type="ECO:0000313" key="14">
    <source>
        <dbReference type="Proteomes" id="UP000050469"/>
    </source>
</evidence>
<dbReference type="InterPro" id="IPR005467">
    <property type="entry name" value="His_kinase_dom"/>
</dbReference>
<evidence type="ECO:0000256" key="1">
    <source>
        <dbReference type="ARBA" id="ARBA00000085"/>
    </source>
</evidence>
<dbReference type="EC" id="2.7.13.3" evidence="3"/>
<keyword evidence="4" id="KW-0597">Phosphoprotein</keyword>
<comment type="caution">
    <text evidence="13">The sequence shown here is derived from an EMBL/GenBank/DDBJ whole genome shotgun (WGS) entry which is preliminary data.</text>
</comment>
<name>A0A0P9TAY3_PSEA0</name>
<protein>
    <recommendedName>
        <fullName evidence="3">histidine kinase</fullName>
        <ecNumber evidence="3">2.7.13.3</ecNumber>
    </recommendedName>
</protein>
<reference evidence="13 14" key="1">
    <citation type="submission" date="2015-09" db="EMBL/GenBank/DDBJ databases">
        <title>Genome announcement of multiple Pseudomonas syringae strains.</title>
        <authorList>
            <person name="Thakur S."/>
            <person name="Wang P.W."/>
            <person name="Gong Y."/>
            <person name="Weir B.S."/>
            <person name="Guttman D.S."/>
        </authorList>
    </citation>
    <scope>NUCLEOTIDE SEQUENCE [LARGE SCALE GENOMIC DNA]</scope>
    <source>
        <strain evidence="13 14">ICMP7840</strain>
    </source>
</reference>
<feature type="transmembrane region" description="Helical" evidence="11">
    <location>
        <begin position="271"/>
        <end position="296"/>
    </location>
</feature>
<feature type="transmembrane region" description="Helical" evidence="11">
    <location>
        <begin position="411"/>
        <end position="432"/>
    </location>
</feature>
<dbReference type="SUPFAM" id="SSF55874">
    <property type="entry name" value="ATPase domain of HSP90 chaperone/DNA topoisomerase II/histidine kinase"/>
    <property type="match status" value="1"/>
</dbReference>
<dbReference type="Proteomes" id="UP000050469">
    <property type="component" value="Unassembled WGS sequence"/>
</dbReference>
<dbReference type="InterPro" id="IPR003594">
    <property type="entry name" value="HATPase_dom"/>
</dbReference>
<evidence type="ECO:0000256" key="4">
    <source>
        <dbReference type="ARBA" id="ARBA00022553"/>
    </source>
</evidence>
<evidence type="ECO:0000256" key="10">
    <source>
        <dbReference type="SAM" id="Coils"/>
    </source>
</evidence>
<evidence type="ECO:0000256" key="8">
    <source>
        <dbReference type="ARBA" id="ARBA00022989"/>
    </source>
</evidence>
<dbReference type="InterPro" id="IPR003661">
    <property type="entry name" value="HisK_dim/P_dom"/>
</dbReference>
<dbReference type="Gene3D" id="1.10.287.130">
    <property type="match status" value="1"/>
</dbReference>
<dbReference type="PRINTS" id="PR00344">
    <property type="entry name" value="BCTRLSENSOR"/>
</dbReference>
<proteinExistence type="predicted"/>
<feature type="domain" description="Histidine kinase" evidence="12">
    <location>
        <begin position="467"/>
        <end position="671"/>
    </location>
</feature>
<dbReference type="PATRIC" id="fig|251724.3.peg.2455"/>
<dbReference type="Pfam" id="PF02518">
    <property type="entry name" value="HATPase_c"/>
    <property type="match status" value="1"/>
</dbReference>
<dbReference type="Gene3D" id="3.30.565.10">
    <property type="entry name" value="Histidine kinase-like ATPase, C-terminal domain"/>
    <property type="match status" value="1"/>
</dbReference>
<evidence type="ECO:0000256" key="11">
    <source>
        <dbReference type="SAM" id="Phobius"/>
    </source>
</evidence>
<evidence type="ECO:0000256" key="3">
    <source>
        <dbReference type="ARBA" id="ARBA00012438"/>
    </source>
</evidence>
<keyword evidence="6 11" id="KW-0812">Transmembrane</keyword>
<feature type="transmembrane region" description="Helical" evidence="11">
    <location>
        <begin position="302"/>
        <end position="324"/>
    </location>
</feature>
<feature type="coiled-coil region" evidence="10">
    <location>
        <begin position="499"/>
        <end position="530"/>
    </location>
</feature>
<gene>
    <name evidence="13" type="ORF">ALO53_04858</name>
</gene>
<dbReference type="PROSITE" id="PS50109">
    <property type="entry name" value="HIS_KIN"/>
    <property type="match status" value="1"/>
</dbReference>
<dbReference type="InterPro" id="IPR036890">
    <property type="entry name" value="HATPase_C_sf"/>
</dbReference>
<evidence type="ECO:0000259" key="12">
    <source>
        <dbReference type="PROSITE" id="PS50109"/>
    </source>
</evidence>
<dbReference type="Pfam" id="PF00512">
    <property type="entry name" value="HisKA"/>
    <property type="match status" value="1"/>
</dbReference>
<keyword evidence="8 11" id="KW-1133">Transmembrane helix</keyword>
<comment type="subcellular location">
    <subcellularLocation>
        <location evidence="2">Membrane</location>
    </subcellularLocation>
</comment>
<dbReference type="SMART" id="SM00388">
    <property type="entry name" value="HisKA"/>
    <property type="match status" value="1"/>
</dbReference>
<organism evidence="13 14">
    <name type="scientific">Pseudomonas amygdali pv. photiniae</name>
    <dbReference type="NCBI Taxonomy" id="251724"/>
    <lineage>
        <taxon>Bacteria</taxon>
        <taxon>Pseudomonadati</taxon>
        <taxon>Pseudomonadota</taxon>
        <taxon>Gammaproteobacteria</taxon>
        <taxon>Pseudomonadales</taxon>
        <taxon>Pseudomonadaceae</taxon>
        <taxon>Pseudomonas</taxon>
        <taxon>Pseudomonas amygdali</taxon>
    </lineage>
</organism>
<dbReference type="SMART" id="SM00387">
    <property type="entry name" value="HATPase_c"/>
    <property type="match status" value="1"/>
</dbReference>
<dbReference type="PANTHER" id="PTHR45436:SF1">
    <property type="entry name" value="SENSOR PROTEIN QSEC"/>
    <property type="match status" value="1"/>
</dbReference>
<dbReference type="GO" id="GO:0000155">
    <property type="term" value="F:phosphorelay sensor kinase activity"/>
    <property type="evidence" value="ECO:0007669"/>
    <property type="project" value="InterPro"/>
</dbReference>
<evidence type="ECO:0000256" key="5">
    <source>
        <dbReference type="ARBA" id="ARBA00022679"/>
    </source>
</evidence>
<evidence type="ECO:0000256" key="2">
    <source>
        <dbReference type="ARBA" id="ARBA00004370"/>
    </source>
</evidence>
<dbReference type="AlphaFoldDB" id="A0A0P9TAY3"/>
<evidence type="ECO:0000256" key="9">
    <source>
        <dbReference type="ARBA" id="ARBA00023136"/>
    </source>
</evidence>
<keyword evidence="9 11" id="KW-0472">Membrane</keyword>
<evidence type="ECO:0000256" key="6">
    <source>
        <dbReference type="ARBA" id="ARBA00022692"/>
    </source>
</evidence>
<feature type="transmembrane region" description="Helical" evidence="11">
    <location>
        <begin position="382"/>
        <end position="399"/>
    </location>
</feature>
<dbReference type="InterPro" id="IPR036097">
    <property type="entry name" value="HisK_dim/P_sf"/>
</dbReference>
<dbReference type="InterPro" id="IPR050428">
    <property type="entry name" value="TCS_sensor_his_kinase"/>
</dbReference>
<evidence type="ECO:0000313" key="13">
    <source>
        <dbReference type="EMBL" id="KPX62819.1"/>
    </source>
</evidence>
<dbReference type="PANTHER" id="PTHR45436">
    <property type="entry name" value="SENSOR HISTIDINE KINASE YKOH"/>
    <property type="match status" value="1"/>
</dbReference>
<keyword evidence="10" id="KW-0175">Coiled coil</keyword>
<sequence>MRVARGVQVQVNQLVTRAAQGFCDQLRSGLERSHGVLEQGVFAGLAGRWRDREVHAAHFQIRQQLAGQLRKYRKVRTFQTQLGAFTPAGDLLPFVVVNRIAVAAALTDLHILDLPRLAQSLVQGFSDLSCQFGRVAVLCFGIKGNQHQVALDFLIDLGAQGNLVVPGFFSQGRQAGQGGGQRDERGSRAKIEHESSLLSNGLRHVSLGAKCSDCSALARFLRCRTALVCGALTHFSSFASRLVILAAIRLEHSSGELMLAPVQMLSATRQNLWRLTFIRILVLAAQAGSVGMAWLFDFLPLPWLQLSITLGCSLVLCGLTVIRLRTSLPLTELEYALQLALDLLIHSALLYYSGGSANPFVSYYLVPLTIAAATLPWRYSLILSGFALSMYTLLMVRSYPLETDSIARENMQVYGMWLSFALAASVITFFAAKMAEELRRQEQLRAERREEGLRDQQLLAVATQAAGAAHELGTPLATMSVLLKEMRQDHGDPALQDDLSVLQEQVKQCKQTLQQLVRAAEANRRMAVEQQPATRWLDESLNRWHLMRPEVSYRFYQLGKGEVPMLAPPPDLTQALLNLLNNAADACPDGLEVNLNWDSTEVCISIRDHGAGVPLAIAEQIGKPFFTTKGKGFGLGLFLSKASVTRAGGSVKLYSHEEGGTLTELRLPRDTRGEEA</sequence>
<keyword evidence="7 13" id="KW-0418">Kinase</keyword>
<dbReference type="SUPFAM" id="SSF47384">
    <property type="entry name" value="Homodimeric domain of signal transducing histidine kinase"/>
    <property type="match status" value="1"/>
</dbReference>
<dbReference type="EMBL" id="LJQO01000438">
    <property type="protein sequence ID" value="KPX62819.1"/>
    <property type="molecule type" value="Genomic_DNA"/>
</dbReference>
<accession>A0A0P9TAY3</accession>
<keyword evidence="5" id="KW-0808">Transferase</keyword>
<comment type="catalytic activity">
    <reaction evidence="1">
        <text>ATP + protein L-histidine = ADP + protein N-phospho-L-histidine.</text>
        <dbReference type="EC" id="2.7.13.3"/>
    </reaction>
</comment>
<dbReference type="GO" id="GO:0005886">
    <property type="term" value="C:plasma membrane"/>
    <property type="evidence" value="ECO:0007669"/>
    <property type="project" value="TreeGrafter"/>
</dbReference>
<evidence type="ECO:0000256" key="7">
    <source>
        <dbReference type="ARBA" id="ARBA00022777"/>
    </source>
</evidence>